<evidence type="ECO:0000313" key="2">
    <source>
        <dbReference type="Proteomes" id="UP001295684"/>
    </source>
</evidence>
<accession>A0AAD1XDY2</accession>
<keyword evidence="2" id="KW-1185">Reference proteome</keyword>
<sequence length="153" mass="17361">MNDKTYLESDASNIDDVPEEGNINKSCVDSSKLRIKNSLVENKGRVRDKQVFCDELKSLTKRGVFAKRMKFKAEKLKPLEIVKINGATPQSAMVAPNELCKKLNFSEDEEQFDGLLKNESCRFSRVKSRKIPSHKMMAVVLSHIKAKENNNLS</sequence>
<evidence type="ECO:0000313" key="1">
    <source>
        <dbReference type="EMBL" id="CAI2368263.1"/>
    </source>
</evidence>
<reference evidence="1" key="1">
    <citation type="submission" date="2023-07" db="EMBL/GenBank/DDBJ databases">
        <authorList>
            <consortium name="AG Swart"/>
            <person name="Singh M."/>
            <person name="Singh A."/>
            <person name="Seah K."/>
            <person name="Emmerich C."/>
        </authorList>
    </citation>
    <scope>NUCLEOTIDE SEQUENCE</scope>
    <source>
        <strain evidence="1">DP1</strain>
    </source>
</reference>
<name>A0AAD1XDY2_EUPCR</name>
<dbReference type="Proteomes" id="UP001295684">
    <property type="component" value="Unassembled WGS sequence"/>
</dbReference>
<organism evidence="1 2">
    <name type="scientific">Euplotes crassus</name>
    <dbReference type="NCBI Taxonomy" id="5936"/>
    <lineage>
        <taxon>Eukaryota</taxon>
        <taxon>Sar</taxon>
        <taxon>Alveolata</taxon>
        <taxon>Ciliophora</taxon>
        <taxon>Intramacronucleata</taxon>
        <taxon>Spirotrichea</taxon>
        <taxon>Hypotrichia</taxon>
        <taxon>Euplotida</taxon>
        <taxon>Euplotidae</taxon>
        <taxon>Moneuplotes</taxon>
    </lineage>
</organism>
<dbReference type="EMBL" id="CAMPGE010009395">
    <property type="protein sequence ID" value="CAI2368263.1"/>
    <property type="molecule type" value="Genomic_DNA"/>
</dbReference>
<comment type="caution">
    <text evidence="1">The sequence shown here is derived from an EMBL/GenBank/DDBJ whole genome shotgun (WGS) entry which is preliminary data.</text>
</comment>
<protein>
    <submittedName>
        <fullName evidence="1">Uncharacterized protein</fullName>
    </submittedName>
</protein>
<proteinExistence type="predicted"/>
<gene>
    <name evidence="1" type="ORF">ECRASSUSDP1_LOCUS9554</name>
</gene>
<dbReference type="AlphaFoldDB" id="A0AAD1XDY2"/>